<keyword evidence="2 6" id="KW-0889">Transcription antitermination</keyword>
<comment type="function">
    <text evidence="6">Participates in transcription elongation, termination and antitermination.</text>
</comment>
<dbReference type="GO" id="GO:0031564">
    <property type="term" value="P:transcription antitermination"/>
    <property type="evidence" value="ECO:0007669"/>
    <property type="project" value="UniProtKB-KW"/>
</dbReference>
<protein>
    <recommendedName>
        <fullName evidence="5 6">Transcription termination/antitermination protein NusG</fullName>
    </recommendedName>
</protein>
<dbReference type="Pfam" id="PF00467">
    <property type="entry name" value="KOW"/>
    <property type="match status" value="1"/>
</dbReference>
<dbReference type="SUPFAM" id="SSF50104">
    <property type="entry name" value="Translation proteins SH3-like domain"/>
    <property type="match status" value="1"/>
</dbReference>
<dbReference type="SMART" id="SM00738">
    <property type="entry name" value="NGN"/>
    <property type="match status" value="1"/>
</dbReference>
<dbReference type="Proteomes" id="UP000886106">
    <property type="component" value="Unassembled WGS sequence"/>
</dbReference>
<dbReference type="NCBIfam" id="TIGR00922">
    <property type="entry name" value="nusG"/>
    <property type="match status" value="1"/>
</dbReference>
<reference evidence="9" key="1">
    <citation type="journal article" date="2020" name="mSystems">
        <title>Genome- and Community-Level Interaction Insights into Carbon Utilization and Element Cycling Functions of Hydrothermarchaeota in Hydrothermal Sediment.</title>
        <authorList>
            <person name="Zhou Z."/>
            <person name="Liu Y."/>
            <person name="Xu W."/>
            <person name="Pan J."/>
            <person name="Luo Z.H."/>
            <person name="Li M."/>
        </authorList>
    </citation>
    <scope>NUCLEOTIDE SEQUENCE [LARGE SCALE GENOMIC DNA]</scope>
    <source>
        <strain evidence="9">HyVt-517</strain>
    </source>
</reference>
<dbReference type="PRINTS" id="PR00338">
    <property type="entry name" value="NUSGTNSCPFCT"/>
</dbReference>
<evidence type="ECO:0000259" key="7">
    <source>
        <dbReference type="SMART" id="SM00738"/>
    </source>
</evidence>
<dbReference type="SUPFAM" id="SSF82679">
    <property type="entry name" value="N-utilization substance G protein NusG, N-terminal domain"/>
    <property type="match status" value="1"/>
</dbReference>
<dbReference type="PANTHER" id="PTHR30265:SF2">
    <property type="entry name" value="TRANSCRIPTION TERMINATION_ANTITERMINATION PROTEIN NUSG"/>
    <property type="match status" value="1"/>
</dbReference>
<dbReference type="InterPro" id="IPR001062">
    <property type="entry name" value="Transcrpt_antiterm_NusG"/>
</dbReference>
<evidence type="ECO:0000256" key="5">
    <source>
        <dbReference type="NCBIfam" id="TIGR00922"/>
    </source>
</evidence>
<keyword evidence="4 6" id="KW-0804">Transcription</keyword>
<dbReference type="PANTHER" id="PTHR30265">
    <property type="entry name" value="RHO-INTERACTING TRANSCRIPTION TERMINATION FACTOR NUSG"/>
    <property type="match status" value="1"/>
</dbReference>
<dbReference type="CDD" id="cd06091">
    <property type="entry name" value="KOW_NusG"/>
    <property type="match status" value="1"/>
</dbReference>
<evidence type="ECO:0000259" key="8">
    <source>
        <dbReference type="SMART" id="SM00739"/>
    </source>
</evidence>
<accession>A0A7V5J0A8</accession>
<dbReference type="GO" id="GO:0032784">
    <property type="term" value="P:regulation of DNA-templated transcription elongation"/>
    <property type="evidence" value="ECO:0007669"/>
    <property type="project" value="InterPro"/>
</dbReference>
<dbReference type="HAMAP" id="MF_00948">
    <property type="entry name" value="NusG"/>
    <property type="match status" value="1"/>
</dbReference>
<dbReference type="Gene3D" id="3.30.70.940">
    <property type="entry name" value="NusG, N-terminal domain"/>
    <property type="match status" value="1"/>
</dbReference>
<dbReference type="Gene3D" id="2.30.30.30">
    <property type="match status" value="1"/>
</dbReference>
<feature type="domain" description="KOW" evidence="8">
    <location>
        <begin position="127"/>
        <end position="154"/>
    </location>
</feature>
<evidence type="ECO:0000313" key="9">
    <source>
        <dbReference type="EMBL" id="HHH14289.1"/>
    </source>
</evidence>
<evidence type="ECO:0000256" key="4">
    <source>
        <dbReference type="ARBA" id="ARBA00023163"/>
    </source>
</evidence>
<keyword evidence="3 6" id="KW-0805">Transcription regulation</keyword>
<comment type="similarity">
    <text evidence="6">Belongs to the NusG family.</text>
</comment>
<dbReference type="InterPro" id="IPR014722">
    <property type="entry name" value="Rib_uL2_dom2"/>
</dbReference>
<dbReference type="AlphaFoldDB" id="A0A7V5J0A8"/>
<feature type="non-terminal residue" evidence="9">
    <location>
        <position position="1"/>
    </location>
</feature>
<feature type="domain" description="NusG-like N-terminal" evidence="7">
    <location>
        <begin position="9"/>
        <end position="117"/>
    </location>
</feature>
<evidence type="ECO:0000256" key="3">
    <source>
        <dbReference type="ARBA" id="ARBA00023015"/>
    </source>
</evidence>
<dbReference type="InterPro" id="IPR043425">
    <property type="entry name" value="NusG-like"/>
</dbReference>
<dbReference type="InterPro" id="IPR008991">
    <property type="entry name" value="Translation_prot_SH3-like_sf"/>
</dbReference>
<dbReference type="SMART" id="SM00739">
    <property type="entry name" value="KOW"/>
    <property type="match status" value="1"/>
</dbReference>
<dbReference type="GO" id="GO:0006353">
    <property type="term" value="P:DNA-templated transcription termination"/>
    <property type="evidence" value="ECO:0007669"/>
    <property type="project" value="UniProtKB-UniRule"/>
</dbReference>
<evidence type="ECO:0000256" key="6">
    <source>
        <dbReference type="RuleBase" id="RU000538"/>
    </source>
</evidence>
<comment type="caution">
    <text evidence="9">The sequence shown here is derived from an EMBL/GenBank/DDBJ whole genome shotgun (WGS) entry which is preliminary data.</text>
</comment>
<organism evidence="9">
    <name type="scientific">candidate division WWE3 bacterium</name>
    <dbReference type="NCBI Taxonomy" id="2053526"/>
    <lineage>
        <taxon>Bacteria</taxon>
        <taxon>Katanobacteria</taxon>
    </lineage>
</organism>
<dbReference type="InterPro" id="IPR006645">
    <property type="entry name" value="NGN-like_dom"/>
</dbReference>
<dbReference type="GO" id="GO:0006354">
    <property type="term" value="P:DNA-templated transcription elongation"/>
    <property type="evidence" value="ECO:0007669"/>
    <property type="project" value="InterPro"/>
</dbReference>
<dbReference type="InterPro" id="IPR047050">
    <property type="entry name" value="NGN"/>
</dbReference>
<dbReference type="GO" id="GO:0005829">
    <property type="term" value="C:cytosol"/>
    <property type="evidence" value="ECO:0007669"/>
    <property type="project" value="TreeGrafter"/>
</dbReference>
<dbReference type="Pfam" id="PF02357">
    <property type="entry name" value="NusG"/>
    <property type="match status" value="1"/>
</dbReference>
<keyword evidence="1 6" id="KW-0806">Transcription termination</keyword>
<sequence>KFDTQPTDKFKWYVVHTYSGYEQKAVASLKDRLENTGLYKQVAQIIVPTRKKIAVSEGKKKEVDEKLFPGYVLIHMDLTNELWSLIRKTDHVTGFIGTGTRPVPISKKEVEAILKIMNLSAPTFEAKFKEGDSVKIITGPFKEFLGIVQEVNEEQGKVKVLISSFGREVPLEMDMSQVTPL</sequence>
<evidence type="ECO:0000256" key="2">
    <source>
        <dbReference type="ARBA" id="ARBA00022814"/>
    </source>
</evidence>
<dbReference type="CDD" id="cd09891">
    <property type="entry name" value="NGN_Bact_1"/>
    <property type="match status" value="1"/>
</dbReference>
<dbReference type="EMBL" id="DRNS01000083">
    <property type="protein sequence ID" value="HHH14289.1"/>
    <property type="molecule type" value="Genomic_DNA"/>
</dbReference>
<evidence type="ECO:0000256" key="1">
    <source>
        <dbReference type="ARBA" id="ARBA00022472"/>
    </source>
</evidence>
<proteinExistence type="inferred from homology"/>
<name>A0A7V5J0A8_UNCKA</name>
<dbReference type="InterPro" id="IPR036735">
    <property type="entry name" value="NGN_dom_sf"/>
</dbReference>
<dbReference type="InterPro" id="IPR005824">
    <property type="entry name" value="KOW"/>
</dbReference>
<gene>
    <name evidence="9" type="primary">nusG</name>
    <name evidence="9" type="ORF">ENJ78_01115</name>
</gene>